<sequence>MYTLDISGSTQFTVSSGHFGANTLTHIDQVSSSSGYSDLLETLNVNNLRFPGGTVTEQAFDVTDYDADYSSFDGGLPLTPLSTFLEFINDNNLSSSFVIPTRKLLLGDCDPSSSVPRALDFEQIDATLELVTKLLSESDPSLPNASISAIEIGNEYWGAANMTTAEYALVVDYLVPRIKEIVDRLAGEGDLVTGTIQPGIIVQVGQPWAPEFKAGGYLELPPHSTETTWKWDEKISYVNEIITSNLSDTTKVAIDGVVHHYYLKDNGGEGGQWGGQHFESVSMSSSFDHWISQPGLENIDFHVTEWNVNSQSYDQLGMKAASNNLQQFENMLRAGVDSAQIWAVQHNTTNDLSGRPGENSGLTTQGAVFALMSDVLVGSTLLDDNYFGQEFEVSAYQNTSVIHVFVTLRSDAANTITLNMDDLLGEEFLSAVDFSIQATLVGVDQATSDGMHFVRGAGMLPVEIYNEHDVLASITELSAEHILDSDGNIVLSLDPYEVVRIDVTFQGENAKYGSAIELEGTGNSDFLFAGAGDDWIRGLAGNDYIDGNEGNDILDGGAGIDRLLGGSGADVFVFADDSGLDIVYDFEDGVDRIALFGSDEADFDEIQITQYGDGGSLIQLGDSLMIVRGTLPEQITIDDFVFLNDEFVEVANDLLF</sequence>
<dbReference type="InterPro" id="IPR001343">
    <property type="entry name" value="Hemolysn_Ca-bd"/>
</dbReference>
<dbReference type="EMBL" id="FOYP01000001">
    <property type="protein sequence ID" value="SFR40349.1"/>
    <property type="molecule type" value="Genomic_DNA"/>
</dbReference>
<dbReference type="GO" id="GO:0005509">
    <property type="term" value="F:calcium ion binding"/>
    <property type="evidence" value="ECO:0007669"/>
    <property type="project" value="InterPro"/>
</dbReference>
<dbReference type="STRING" id="390270.SAMN04488005_1484"/>
<dbReference type="InterPro" id="IPR011049">
    <property type="entry name" value="Serralysin-like_metalloprot_C"/>
</dbReference>
<evidence type="ECO:0000313" key="2">
    <source>
        <dbReference type="Proteomes" id="UP000199478"/>
    </source>
</evidence>
<dbReference type="Gene3D" id="2.150.10.10">
    <property type="entry name" value="Serralysin-like metalloprotease, C-terminal"/>
    <property type="match status" value="1"/>
</dbReference>
<dbReference type="Proteomes" id="UP000199478">
    <property type="component" value="Unassembled WGS sequence"/>
</dbReference>
<dbReference type="Pfam" id="PF00353">
    <property type="entry name" value="HemolysinCabind"/>
    <property type="match status" value="1"/>
</dbReference>
<gene>
    <name evidence="1" type="ORF">SAMN04488005_1484</name>
</gene>
<name>A0A1I6GDT5_9RHOB</name>
<dbReference type="SUPFAM" id="SSF51445">
    <property type="entry name" value="(Trans)glycosidases"/>
    <property type="match status" value="1"/>
</dbReference>
<dbReference type="PROSITE" id="PS00330">
    <property type="entry name" value="HEMOLYSIN_CALCIUM"/>
    <property type="match status" value="2"/>
</dbReference>
<dbReference type="RefSeq" id="WP_165615005.1">
    <property type="nucleotide sequence ID" value="NZ_FOYP01000001.1"/>
</dbReference>
<keyword evidence="2" id="KW-1185">Reference proteome</keyword>
<dbReference type="InterPro" id="IPR018511">
    <property type="entry name" value="Hemolysin-typ_Ca-bd_CS"/>
</dbReference>
<dbReference type="Gene3D" id="3.20.20.80">
    <property type="entry name" value="Glycosidases"/>
    <property type="match status" value="1"/>
</dbReference>
<proteinExistence type="predicted"/>
<accession>A0A1I6GDT5</accession>
<dbReference type="PRINTS" id="PR00313">
    <property type="entry name" value="CABNDNGRPT"/>
</dbReference>
<dbReference type="SUPFAM" id="SSF51120">
    <property type="entry name" value="beta-Roll"/>
    <property type="match status" value="1"/>
</dbReference>
<organism evidence="1 2">
    <name type="scientific">Yoonia tamlensis</name>
    <dbReference type="NCBI Taxonomy" id="390270"/>
    <lineage>
        <taxon>Bacteria</taxon>
        <taxon>Pseudomonadati</taxon>
        <taxon>Pseudomonadota</taxon>
        <taxon>Alphaproteobacteria</taxon>
        <taxon>Rhodobacterales</taxon>
        <taxon>Paracoccaceae</taxon>
        <taxon>Yoonia</taxon>
    </lineage>
</organism>
<protein>
    <submittedName>
        <fullName evidence="1">Hemolysin-type calcium-binding repeat-containing protein</fullName>
    </submittedName>
</protein>
<evidence type="ECO:0000313" key="1">
    <source>
        <dbReference type="EMBL" id="SFR40349.1"/>
    </source>
</evidence>
<reference evidence="2" key="1">
    <citation type="submission" date="2016-10" db="EMBL/GenBank/DDBJ databases">
        <authorList>
            <person name="Varghese N."/>
            <person name="Submissions S."/>
        </authorList>
    </citation>
    <scope>NUCLEOTIDE SEQUENCE [LARGE SCALE GENOMIC DNA]</scope>
    <source>
        <strain evidence="2">DSM 26879</strain>
    </source>
</reference>
<dbReference type="AlphaFoldDB" id="A0A1I6GDT5"/>
<dbReference type="InterPro" id="IPR017853">
    <property type="entry name" value="GH"/>
</dbReference>